<evidence type="ECO:0000313" key="1">
    <source>
        <dbReference type="EnsemblMetazoa" id="ENSAATROPP010368"/>
    </source>
</evidence>
<protein>
    <submittedName>
        <fullName evidence="1">Uncharacterized protein</fullName>
    </submittedName>
</protein>
<organism evidence="1 2">
    <name type="scientific">Anopheles atroparvus</name>
    <name type="common">European mosquito</name>
    <dbReference type="NCBI Taxonomy" id="41427"/>
    <lineage>
        <taxon>Eukaryota</taxon>
        <taxon>Metazoa</taxon>
        <taxon>Ecdysozoa</taxon>
        <taxon>Arthropoda</taxon>
        <taxon>Hexapoda</taxon>
        <taxon>Insecta</taxon>
        <taxon>Pterygota</taxon>
        <taxon>Neoptera</taxon>
        <taxon>Endopterygota</taxon>
        <taxon>Diptera</taxon>
        <taxon>Nematocera</taxon>
        <taxon>Culicoidea</taxon>
        <taxon>Culicidae</taxon>
        <taxon>Anophelinae</taxon>
        <taxon>Anopheles</taxon>
    </lineage>
</organism>
<dbReference type="Proteomes" id="UP000075880">
    <property type="component" value="Unassembled WGS sequence"/>
</dbReference>
<dbReference type="EnsemblMetazoa" id="ENSAATROPT011464">
    <property type="protein sequence ID" value="ENSAATROPP010368"/>
    <property type="gene ID" value="ENSAATROPG009344"/>
</dbReference>
<sequence length="52" mass="5926">MCCTCAFRHVPALILSDVAILPGVKHRLSIIAPFILRDICIREEDCILFNVW</sequence>
<name>A0AAG5DI33_ANOAO</name>
<reference evidence="1" key="1">
    <citation type="submission" date="2024-04" db="UniProtKB">
        <authorList>
            <consortium name="EnsemblMetazoa"/>
        </authorList>
    </citation>
    <scope>IDENTIFICATION</scope>
    <source>
        <strain evidence="1">EBRO</strain>
    </source>
</reference>
<accession>A0AAG5DI33</accession>
<keyword evidence="2" id="KW-1185">Reference proteome</keyword>
<dbReference type="AlphaFoldDB" id="A0AAG5DI33"/>
<proteinExistence type="predicted"/>
<evidence type="ECO:0000313" key="2">
    <source>
        <dbReference type="Proteomes" id="UP000075880"/>
    </source>
</evidence>